<dbReference type="RefSeq" id="WP_141004282.1">
    <property type="nucleotide sequence ID" value="NZ_BAAAOR010000011.1"/>
</dbReference>
<evidence type="ECO:0000313" key="4">
    <source>
        <dbReference type="Proteomes" id="UP001500842"/>
    </source>
</evidence>
<proteinExistence type="inferred from homology"/>
<keyword evidence="2" id="KW-0560">Oxidoreductase</keyword>
<gene>
    <name evidence="3" type="ORF">GCM10009788_14090</name>
</gene>
<sequence length="399" mass="44463">MPTTAVRFPFTRTRPFDLEPEISELRESASISQAELFDGKLAWLITRFDDVMAVCTNPAFSSDTTKDGYPEVFEGRTSKADKEKSLISMDPPDHDELRRMLTRWFTVKRAEAMRPRIQALVDELIDGMLAEEGRIDLVQDFALPIPTAVICWLLGVPEKDHLFFQERSGTRLAVAASSADVSSATTELMAYLDDLVGVKIEQPEDDIISDLVHQYMLPGTLDRATLVDLARQLLIAGHESTASMITLATMLLLEHPDQLADLRANPELYPSAVEEVLRYLTIAQLLVGRVATEDVTIGQQVIRAGEGVRALLNAANRDPRVFTDPDQLDVRRPNVRRHMAFGYGIHQCLGQAYARVEMQVALETLFRRLPGLALGVPLEEVSFKYESAVHGVHALPVTV</sequence>
<organism evidence="3 4">
    <name type="scientific">Nocardioides humi</name>
    <dbReference type="NCBI Taxonomy" id="449461"/>
    <lineage>
        <taxon>Bacteria</taxon>
        <taxon>Bacillati</taxon>
        <taxon>Actinomycetota</taxon>
        <taxon>Actinomycetes</taxon>
        <taxon>Propionibacteriales</taxon>
        <taxon>Nocardioidaceae</taxon>
        <taxon>Nocardioides</taxon>
    </lineage>
</organism>
<dbReference type="Pfam" id="PF00067">
    <property type="entry name" value="p450"/>
    <property type="match status" value="1"/>
</dbReference>
<dbReference type="PANTHER" id="PTHR46696">
    <property type="entry name" value="P450, PUTATIVE (EUROFUNG)-RELATED"/>
    <property type="match status" value="1"/>
</dbReference>
<protein>
    <submittedName>
        <fullName evidence="3">Cytochrome P450</fullName>
    </submittedName>
</protein>
<dbReference type="EMBL" id="BAAAOR010000011">
    <property type="protein sequence ID" value="GAA1510898.1"/>
    <property type="molecule type" value="Genomic_DNA"/>
</dbReference>
<dbReference type="PRINTS" id="PR00359">
    <property type="entry name" value="BP450"/>
</dbReference>
<dbReference type="Gene3D" id="1.10.630.10">
    <property type="entry name" value="Cytochrome P450"/>
    <property type="match status" value="1"/>
</dbReference>
<keyword evidence="4" id="KW-1185">Reference proteome</keyword>
<evidence type="ECO:0000256" key="2">
    <source>
        <dbReference type="RuleBase" id="RU000461"/>
    </source>
</evidence>
<reference evidence="3 4" key="1">
    <citation type="journal article" date="2019" name="Int. J. Syst. Evol. Microbiol.">
        <title>The Global Catalogue of Microorganisms (GCM) 10K type strain sequencing project: providing services to taxonomists for standard genome sequencing and annotation.</title>
        <authorList>
            <consortium name="The Broad Institute Genomics Platform"/>
            <consortium name="The Broad Institute Genome Sequencing Center for Infectious Disease"/>
            <person name="Wu L."/>
            <person name="Ma J."/>
        </authorList>
    </citation>
    <scope>NUCLEOTIDE SEQUENCE [LARGE SCALE GENOMIC DNA]</scope>
    <source>
        <strain evidence="3 4">JCM 14942</strain>
    </source>
</reference>
<dbReference type="PANTHER" id="PTHR46696:SF6">
    <property type="entry name" value="P450, PUTATIVE (EUROFUNG)-RELATED"/>
    <property type="match status" value="1"/>
</dbReference>
<dbReference type="SUPFAM" id="SSF48264">
    <property type="entry name" value="Cytochrome P450"/>
    <property type="match status" value="1"/>
</dbReference>
<evidence type="ECO:0000256" key="1">
    <source>
        <dbReference type="ARBA" id="ARBA00010617"/>
    </source>
</evidence>
<dbReference type="InterPro" id="IPR002397">
    <property type="entry name" value="Cyt_P450_B"/>
</dbReference>
<keyword evidence="2" id="KW-0479">Metal-binding</keyword>
<accession>A0ABN2A402</accession>
<keyword evidence="2" id="KW-0349">Heme</keyword>
<dbReference type="PRINTS" id="PR00385">
    <property type="entry name" value="P450"/>
</dbReference>
<comment type="similarity">
    <text evidence="1 2">Belongs to the cytochrome P450 family.</text>
</comment>
<comment type="caution">
    <text evidence="3">The sequence shown here is derived from an EMBL/GenBank/DDBJ whole genome shotgun (WGS) entry which is preliminary data.</text>
</comment>
<keyword evidence="2" id="KW-0408">Iron</keyword>
<dbReference type="InterPro" id="IPR017972">
    <property type="entry name" value="Cyt_P450_CS"/>
</dbReference>
<evidence type="ECO:0000313" key="3">
    <source>
        <dbReference type="EMBL" id="GAA1510898.1"/>
    </source>
</evidence>
<name>A0ABN2A402_9ACTN</name>
<dbReference type="InterPro" id="IPR001128">
    <property type="entry name" value="Cyt_P450"/>
</dbReference>
<dbReference type="Proteomes" id="UP001500842">
    <property type="component" value="Unassembled WGS sequence"/>
</dbReference>
<keyword evidence="2" id="KW-0503">Monooxygenase</keyword>
<dbReference type="PROSITE" id="PS00086">
    <property type="entry name" value="CYTOCHROME_P450"/>
    <property type="match status" value="1"/>
</dbReference>
<dbReference type="CDD" id="cd11030">
    <property type="entry name" value="CYP105-like"/>
    <property type="match status" value="1"/>
</dbReference>
<dbReference type="InterPro" id="IPR036396">
    <property type="entry name" value="Cyt_P450_sf"/>
</dbReference>